<sequence>MSKYRGHYIELFQGEWVYSDTKESVKVSYLARNCGICDKPYTNEGHDACLGTLKFVMNACCGHGNINEAYVQFLDGSCVRGKNAVALTEDTKPCTIKAR</sequence>
<gene>
    <name evidence="1" type="ORF">LCGC14_1165540</name>
</gene>
<dbReference type="AlphaFoldDB" id="A0A0F9LRH4"/>
<comment type="caution">
    <text evidence="1">The sequence shown here is derived from an EMBL/GenBank/DDBJ whole genome shotgun (WGS) entry which is preliminary data.</text>
</comment>
<dbReference type="EMBL" id="LAZR01005717">
    <property type="protein sequence ID" value="KKM97694.1"/>
    <property type="molecule type" value="Genomic_DNA"/>
</dbReference>
<proteinExistence type="predicted"/>
<reference evidence="1" key="1">
    <citation type="journal article" date="2015" name="Nature">
        <title>Complex archaea that bridge the gap between prokaryotes and eukaryotes.</title>
        <authorList>
            <person name="Spang A."/>
            <person name="Saw J.H."/>
            <person name="Jorgensen S.L."/>
            <person name="Zaremba-Niedzwiedzka K."/>
            <person name="Martijn J."/>
            <person name="Lind A.E."/>
            <person name="van Eijk R."/>
            <person name="Schleper C."/>
            <person name="Guy L."/>
            <person name="Ettema T.J."/>
        </authorList>
    </citation>
    <scope>NUCLEOTIDE SEQUENCE</scope>
</reference>
<protein>
    <submittedName>
        <fullName evidence="1">Uncharacterized protein</fullName>
    </submittedName>
</protein>
<name>A0A0F9LRH4_9ZZZZ</name>
<accession>A0A0F9LRH4</accession>
<organism evidence="1">
    <name type="scientific">marine sediment metagenome</name>
    <dbReference type="NCBI Taxonomy" id="412755"/>
    <lineage>
        <taxon>unclassified sequences</taxon>
        <taxon>metagenomes</taxon>
        <taxon>ecological metagenomes</taxon>
    </lineage>
</organism>
<evidence type="ECO:0000313" key="1">
    <source>
        <dbReference type="EMBL" id="KKM97694.1"/>
    </source>
</evidence>